<accession>A0ABV7NP51</accession>
<name>A0ABV7NP51_9PSEU</name>
<dbReference type="Pfam" id="PF18899">
    <property type="entry name" value="DUF5655"/>
    <property type="match status" value="1"/>
</dbReference>
<gene>
    <name evidence="2" type="ORF">ACFOSH_03950</name>
</gene>
<dbReference type="Proteomes" id="UP001595645">
    <property type="component" value="Unassembled WGS sequence"/>
</dbReference>
<dbReference type="RefSeq" id="WP_378237251.1">
    <property type="nucleotide sequence ID" value="NZ_JBHRWK010000007.1"/>
</dbReference>
<feature type="domain" description="DUF5655" evidence="1">
    <location>
        <begin position="85"/>
        <end position="191"/>
    </location>
</feature>
<sequence>MTDEGDRRVLGWQPMMEKAARLLAERTGEDKAAWNGKVTRSGAATEGELRSWLSKNGVTGYAQDLLVYERYGYPDFMLTDPLELIDAQYADRPDLRPVCDAVIDEALATGEVIVQARKTFVSLVAPRRTFGIIKPTTKTRVDLGLKLPGEKPGGRLLSAKSLSQGNVRVALHSVDDVDDELRTLLERGYEANS</sequence>
<comment type="caution">
    <text evidence="2">The sequence shown here is derived from an EMBL/GenBank/DDBJ whole genome shotgun (WGS) entry which is preliminary data.</text>
</comment>
<organism evidence="2 3">
    <name type="scientific">Amycolatopsis speibonae</name>
    <dbReference type="NCBI Taxonomy" id="1450224"/>
    <lineage>
        <taxon>Bacteria</taxon>
        <taxon>Bacillati</taxon>
        <taxon>Actinomycetota</taxon>
        <taxon>Actinomycetes</taxon>
        <taxon>Pseudonocardiales</taxon>
        <taxon>Pseudonocardiaceae</taxon>
        <taxon>Amycolatopsis</taxon>
    </lineage>
</organism>
<reference evidence="3" key="1">
    <citation type="journal article" date="2019" name="Int. J. Syst. Evol. Microbiol.">
        <title>The Global Catalogue of Microorganisms (GCM) 10K type strain sequencing project: providing services to taxonomists for standard genome sequencing and annotation.</title>
        <authorList>
            <consortium name="The Broad Institute Genomics Platform"/>
            <consortium name="The Broad Institute Genome Sequencing Center for Infectious Disease"/>
            <person name="Wu L."/>
            <person name="Ma J."/>
        </authorList>
    </citation>
    <scope>NUCLEOTIDE SEQUENCE [LARGE SCALE GENOMIC DNA]</scope>
    <source>
        <strain evidence="3">CGMCC 4.7676</strain>
    </source>
</reference>
<dbReference type="EMBL" id="JBHRWK010000007">
    <property type="protein sequence ID" value="MFC3448579.1"/>
    <property type="molecule type" value="Genomic_DNA"/>
</dbReference>
<protein>
    <submittedName>
        <fullName evidence="2">DUF5655 domain-containing protein</fullName>
    </submittedName>
</protein>
<evidence type="ECO:0000313" key="3">
    <source>
        <dbReference type="Proteomes" id="UP001595645"/>
    </source>
</evidence>
<evidence type="ECO:0000313" key="2">
    <source>
        <dbReference type="EMBL" id="MFC3448579.1"/>
    </source>
</evidence>
<dbReference type="InterPro" id="IPR043714">
    <property type="entry name" value="DUF5655"/>
</dbReference>
<proteinExistence type="predicted"/>
<evidence type="ECO:0000259" key="1">
    <source>
        <dbReference type="Pfam" id="PF18899"/>
    </source>
</evidence>
<keyword evidence="3" id="KW-1185">Reference proteome</keyword>